<reference evidence="2 3" key="1">
    <citation type="journal article" date="2023" name="Genes (Basel)">
        <title>Chromosome-Level Genome Assembly and Circadian Gene Repertoire of the Patagonia Blennie Eleginops maclovinus-The Closest Ancestral Proxy of Antarctic Cryonotothenioids.</title>
        <authorList>
            <person name="Cheng C.C."/>
            <person name="Rivera-Colon A.G."/>
            <person name="Minhas B.F."/>
            <person name="Wilson L."/>
            <person name="Rayamajhi N."/>
            <person name="Vargas-Chacoff L."/>
            <person name="Catchen J.M."/>
        </authorList>
    </citation>
    <scope>NUCLEOTIDE SEQUENCE [LARGE SCALE GENOMIC DNA]</scope>
    <source>
        <strain evidence="2">JMC-PN-2008</strain>
    </source>
</reference>
<dbReference type="Proteomes" id="UP001346869">
    <property type="component" value="Unassembled WGS sequence"/>
</dbReference>
<feature type="compositionally biased region" description="Polar residues" evidence="1">
    <location>
        <begin position="57"/>
        <end position="67"/>
    </location>
</feature>
<evidence type="ECO:0000313" key="2">
    <source>
        <dbReference type="EMBL" id="KAK5871221.1"/>
    </source>
</evidence>
<accession>A0AAN7Y2H8</accession>
<comment type="caution">
    <text evidence="2">The sequence shown here is derived from an EMBL/GenBank/DDBJ whole genome shotgun (WGS) entry which is preliminary data.</text>
</comment>
<feature type="compositionally biased region" description="Basic and acidic residues" evidence="1">
    <location>
        <begin position="99"/>
        <end position="108"/>
    </location>
</feature>
<protein>
    <submittedName>
        <fullName evidence="2">Uncharacterized protein</fullName>
    </submittedName>
</protein>
<evidence type="ECO:0000256" key="1">
    <source>
        <dbReference type="SAM" id="MobiDB-lite"/>
    </source>
</evidence>
<feature type="region of interest" description="Disordered" evidence="1">
    <location>
        <begin position="57"/>
        <end position="118"/>
    </location>
</feature>
<name>A0AAN7Y2H8_ELEMC</name>
<dbReference type="AlphaFoldDB" id="A0AAN7Y2H8"/>
<sequence>MGNPPRSPLFEHVPAMGMMLDCLGHIFPFISPGTEMDVGHALQPGEAPLCAAQNTCPAVSQHPQSLPGQGGAPSLSITLSPSRCLTGHPKEQDEEEPGTDIHWERHSLGDLQPRNCFS</sequence>
<reference evidence="2 3" key="2">
    <citation type="journal article" date="2023" name="Mol. Biol. Evol.">
        <title>Genomics of Secondarily Temperate Adaptation in the Only Non-Antarctic Icefish.</title>
        <authorList>
            <person name="Rivera-Colon A.G."/>
            <person name="Rayamajhi N."/>
            <person name="Minhas B.F."/>
            <person name="Madrigal G."/>
            <person name="Bilyk K.T."/>
            <person name="Yoon V."/>
            <person name="Hune M."/>
            <person name="Gregory S."/>
            <person name="Cheng C.H.C."/>
            <person name="Catchen J.M."/>
        </authorList>
    </citation>
    <scope>NUCLEOTIDE SEQUENCE [LARGE SCALE GENOMIC DNA]</scope>
    <source>
        <strain evidence="2">JMC-PN-2008</strain>
    </source>
</reference>
<keyword evidence="3" id="KW-1185">Reference proteome</keyword>
<gene>
    <name evidence="2" type="ORF">PBY51_004113</name>
</gene>
<dbReference type="EMBL" id="JAUZQC010000005">
    <property type="protein sequence ID" value="KAK5871221.1"/>
    <property type="molecule type" value="Genomic_DNA"/>
</dbReference>
<evidence type="ECO:0000313" key="3">
    <source>
        <dbReference type="Proteomes" id="UP001346869"/>
    </source>
</evidence>
<proteinExistence type="predicted"/>
<organism evidence="2 3">
    <name type="scientific">Eleginops maclovinus</name>
    <name type="common">Patagonian blennie</name>
    <name type="synonym">Eleginus maclovinus</name>
    <dbReference type="NCBI Taxonomy" id="56733"/>
    <lineage>
        <taxon>Eukaryota</taxon>
        <taxon>Metazoa</taxon>
        <taxon>Chordata</taxon>
        <taxon>Craniata</taxon>
        <taxon>Vertebrata</taxon>
        <taxon>Euteleostomi</taxon>
        <taxon>Actinopterygii</taxon>
        <taxon>Neopterygii</taxon>
        <taxon>Teleostei</taxon>
        <taxon>Neoteleostei</taxon>
        <taxon>Acanthomorphata</taxon>
        <taxon>Eupercaria</taxon>
        <taxon>Perciformes</taxon>
        <taxon>Notothenioidei</taxon>
        <taxon>Eleginopidae</taxon>
        <taxon>Eleginops</taxon>
    </lineage>
</organism>